<reference evidence="4" key="1">
    <citation type="submission" date="2021-02" db="EMBL/GenBank/DDBJ databases">
        <authorList>
            <person name="Nowell W R."/>
        </authorList>
    </citation>
    <scope>NUCLEOTIDE SEQUENCE</scope>
</reference>
<evidence type="ECO:0000313" key="4">
    <source>
        <dbReference type="EMBL" id="CAF3693921.1"/>
    </source>
</evidence>
<sequence>MGSGSSRASRASRASQFRTATTNPVTRVTIRETSVQTSTLNLRAQASEVSHSAGKSIKQDVSVQTSTLNLRAIEQKTNEKQLKLLPEIKLVPNRTRTLIEDDDHTRQELITNIKYRQYMDNNCHDVRSIAELVQKVPGFVKENWFRIGDALQQATHVWNAVKLSNYWYLLDATWGAGSGNEKKIEEFYFLTSPDQMIYTHLPTEDLWQLLSPSITKQQFLDLPLVKSTYYRLNLKLISPKQCVIETNQSLFEVIIKTPSPDITLTTTMKVGGDEYPDFHQLCQYDNTTGMTRCYFSPTNDAHRLFPTQVTSTENERTFPDVHLAIIEQRSFLDLNIKRHS</sequence>
<dbReference type="EMBL" id="CAJOBE010000870">
    <property type="protein sequence ID" value="CAF3693921.1"/>
    <property type="molecule type" value="Genomic_DNA"/>
</dbReference>
<comment type="caution">
    <text evidence="4">The sequence shown here is derived from an EMBL/GenBank/DDBJ whole genome shotgun (WGS) entry which is preliminary data.</text>
</comment>
<evidence type="ECO:0000313" key="5">
    <source>
        <dbReference type="EMBL" id="CAF3835611.1"/>
    </source>
</evidence>
<accession>A0A818UBY8</accession>
<dbReference type="EMBL" id="CAJOBD010001843">
    <property type="protein sequence ID" value="CAF3835611.1"/>
    <property type="molecule type" value="Genomic_DNA"/>
</dbReference>
<dbReference type="SUPFAM" id="SSF54001">
    <property type="entry name" value="Cysteine proteinases"/>
    <property type="match status" value="1"/>
</dbReference>
<organism evidence="4 6">
    <name type="scientific">Rotaria sordida</name>
    <dbReference type="NCBI Taxonomy" id="392033"/>
    <lineage>
        <taxon>Eukaryota</taxon>
        <taxon>Metazoa</taxon>
        <taxon>Spiralia</taxon>
        <taxon>Gnathifera</taxon>
        <taxon>Rotifera</taxon>
        <taxon>Eurotatoria</taxon>
        <taxon>Bdelloidea</taxon>
        <taxon>Philodinida</taxon>
        <taxon>Philodinidae</taxon>
        <taxon>Rotaria</taxon>
    </lineage>
</organism>
<dbReference type="GO" id="GO:0005737">
    <property type="term" value="C:cytoplasm"/>
    <property type="evidence" value="ECO:0007669"/>
    <property type="project" value="TreeGrafter"/>
</dbReference>
<dbReference type="Proteomes" id="UP000663836">
    <property type="component" value="Unassembled WGS sequence"/>
</dbReference>
<protein>
    <recommendedName>
        <fullName evidence="2">KY-like immunoglobulin-like domain-containing protein</fullName>
    </recommendedName>
</protein>
<proteinExistence type="predicted"/>
<evidence type="ECO:0000259" key="2">
    <source>
        <dbReference type="Pfam" id="PF23265"/>
    </source>
</evidence>
<dbReference type="Proteomes" id="UP000663889">
    <property type="component" value="Unassembled WGS sequence"/>
</dbReference>
<gene>
    <name evidence="4" type="ORF">FNK824_LOCUS8700</name>
    <name evidence="5" type="ORF">JBS370_LOCUS17331</name>
    <name evidence="3" type="ORF">SEV965_LOCUS21991</name>
</gene>
<dbReference type="EMBL" id="CAJNOU010001527">
    <property type="protein sequence ID" value="CAF1217296.1"/>
    <property type="molecule type" value="Genomic_DNA"/>
</dbReference>
<evidence type="ECO:0000256" key="1">
    <source>
        <dbReference type="SAM" id="MobiDB-lite"/>
    </source>
</evidence>
<dbReference type="InterPro" id="IPR038765">
    <property type="entry name" value="Papain-like_cys_pep_sf"/>
</dbReference>
<dbReference type="InterPro" id="IPR056564">
    <property type="entry name" value="Ig-like_KY"/>
</dbReference>
<dbReference type="PANTHER" id="PTHR46333:SF2">
    <property type="entry name" value="CYTOKINESIS PROTEIN 3"/>
    <property type="match status" value="1"/>
</dbReference>
<dbReference type="PANTHER" id="PTHR46333">
    <property type="entry name" value="CYTOKINESIS PROTEIN 3"/>
    <property type="match status" value="1"/>
</dbReference>
<dbReference type="InterPro" id="IPR052557">
    <property type="entry name" value="CAP/Cytokinesis_protein"/>
</dbReference>
<dbReference type="Pfam" id="PF23265">
    <property type="entry name" value="Ig-like_KY"/>
    <property type="match status" value="1"/>
</dbReference>
<evidence type="ECO:0000313" key="3">
    <source>
        <dbReference type="EMBL" id="CAF1217296.1"/>
    </source>
</evidence>
<feature type="domain" description="KY-like immunoglobulin-like" evidence="2">
    <location>
        <begin position="217"/>
        <end position="297"/>
    </location>
</feature>
<dbReference type="AlphaFoldDB" id="A0A818UBY8"/>
<feature type="region of interest" description="Disordered" evidence="1">
    <location>
        <begin position="1"/>
        <end position="24"/>
    </location>
</feature>
<feature type="compositionally biased region" description="Low complexity" evidence="1">
    <location>
        <begin position="1"/>
        <end position="15"/>
    </location>
</feature>
<name>A0A818UBY8_9BILA</name>
<evidence type="ECO:0000313" key="6">
    <source>
        <dbReference type="Proteomes" id="UP000663874"/>
    </source>
</evidence>
<dbReference type="Proteomes" id="UP000663874">
    <property type="component" value="Unassembled WGS sequence"/>
</dbReference>